<dbReference type="EC" id="3.4.19.12" evidence="6"/>
<dbReference type="HOGENOM" id="CLU_008279_7_2_1"/>
<comment type="similarity">
    <text evidence="6">Belongs to the peptidase C19 family.</text>
</comment>
<dbReference type="PANTHER" id="PTHR24006">
    <property type="entry name" value="UBIQUITIN CARBOXYL-TERMINAL HYDROLASE"/>
    <property type="match status" value="1"/>
</dbReference>
<dbReference type="PANTHER" id="PTHR24006:SF687">
    <property type="entry name" value="UBIQUITIN CARBOXYL-TERMINAL HYDROLASE 10"/>
    <property type="match status" value="1"/>
</dbReference>
<feature type="compositionally biased region" description="Basic residues" evidence="7">
    <location>
        <begin position="899"/>
        <end position="909"/>
    </location>
</feature>
<dbReference type="InParanoid" id="A0A066WNJ3"/>
<reference evidence="9 10" key="1">
    <citation type="submission" date="2014-05" db="EMBL/GenBank/DDBJ databases">
        <title>Draft genome sequence of a rare smut relative, Tilletiaria anomala UBC 951.</title>
        <authorList>
            <consortium name="DOE Joint Genome Institute"/>
            <person name="Toome M."/>
            <person name="Kuo A."/>
            <person name="Henrissat B."/>
            <person name="Lipzen A."/>
            <person name="Tritt A."/>
            <person name="Yoshinaga Y."/>
            <person name="Zane M."/>
            <person name="Barry K."/>
            <person name="Grigoriev I.V."/>
            <person name="Spatafora J.W."/>
            <person name="Aimea M.C."/>
        </authorList>
    </citation>
    <scope>NUCLEOTIDE SEQUENCE [LARGE SCALE GENOMIC DNA]</scope>
    <source>
        <strain evidence="9 10">UBC 951</strain>
    </source>
</reference>
<feature type="compositionally biased region" description="Low complexity" evidence="7">
    <location>
        <begin position="227"/>
        <end position="254"/>
    </location>
</feature>
<comment type="catalytic activity">
    <reaction evidence="1 6">
        <text>Thiol-dependent hydrolysis of ester, thioester, amide, peptide and isopeptide bonds formed by the C-terminal Gly of ubiquitin (a 76-residue protein attached to proteins as an intracellular targeting signal).</text>
        <dbReference type="EC" id="3.4.19.12"/>
    </reaction>
</comment>
<dbReference type="InterPro" id="IPR028889">
    <property type="entry name" value="USP"/>
</dbReference>
<evidence type="ECO:0000256" key="1">
    <source>
        <dbReference type="ARBA" id="ARBA00000707"/>
    </source>
</evidence>
<dbReference type="RefSeq" id="XP_013245413.1">
    <property type="nucleotide sequence ID" value="XM_013389959.1"/>
</dbReference>
<feature type="region of interest" description="Disordered" evidence="7">
    <location>
        <begin position="853"/>
        <end position="909"/>
    </location>
</feature>
<feature type="compositionally biased region" description="Pro residues" evidence="7">
    <location>
        <begin position="887"/>
        <end position="898"/>
    </location>
</feature>
<name>A0A066WNJ3_TILAU</name>
<evidence type="ECO:0000256" key="6">
    <source>
        <dbReference type="RuleBase" id="RU366025"/>
    </source>
</evidence>
<dbReference type="SUPFAM" id="SSF54001">
    <property type="entry name" value="Cysteine proteinases"/>
    <property type="match status" value="1"/>
</dbReference>
<dbReference type="Gene3D" id="3.90.70.10">
    <property type="entry name" value="Cysteine proteinases"/>
    <property type="match status" value="1"/>
</dbReference>
<evidence type="ECO:0000256" key="3">
    <source>
        <dbReference type="ARBA" id="ARBA00022786"/>
    </source>
</evidence>
<dbReference type="Proteomes" id="UP000027361">
    <property type="component" value="Unassembled WGS sequence"/>
</dbReference>
<keyword evidence="4 6" id="KW-0378">Hydrolase</keyword>
<keyword evidence="3 6" id="KW-0833">Ubl conjugation pathway</keyword>
<feature type="compositionally biased region" description="Polar residues" evidence="7">
    <location>
        <begin position="110"/>
        <end position="120"/>
    </location>
</feature>
<dbReference type="STRING" id="1037660.A0A066WNJ3"/>
<dbReference type="Pfam" id="PF00443">
    <property type="entry name" value="UCH"/>
    <property type="match status" value="1"/>
</dbReference>
<dbReference type="GO" id="GO:0006508">
    <property type="term" value="P:proteolysis"/>
    <property type="evidence" value="ECO:0007669"/>
    <property type="project" value="UniProtKB-KW"/>
</dbReference>
<feature type="compositionally biased region" description="Low complexity" evidence="7">
    <location>
        <begin position="593"/>
        <end position="602"/>
    </location>
</feature>
<feature type="domain" description="USP" evidence="8">
    <location>
        <begin position="396"/>
        <end position="814"/>
    </location>
</feature>
<dbReference type="PROSITE" id="PS00972">
    <property type="entry name" value="USP_1"/>
    <property type="match status" value="1"/>
</dbReference>
<gene>
    <name evidence="9" type="ORF">K437DRAFT_231896</name>
</gene>
<keyword evidence="2 6" id="KW-0645">Protease</keyword>
<dbReference type="GO" id="GO:0016579">
    <property type="term" value="P:protein deubiquitination"/>
    <property type="evidence" value="ECO:0007669"/>
    <property type="project" value="InterPro"/>
</dbReference>
<sequence>MASAAVASSMAPEKSCQEPVAGPSTPPPAHPYAATAASSPSLLAYSANNCTNPSGFRFDDSHLSLSVASAKNIIFTPENPPLRSLTPRQREKSALRGPESRASSLAAVSPHSSFAGQSSHHLSEIHAESLPTLTFRRGNDVAGTLSISEKAPIPRSRALGVTISHTARPHPKVIPNQEPLSRYTIQLAQEKRLGRRAQSERVRSGTVKDLSASTHSLPGDYSQQRQPTASSQLSSPTSTASSSARAAAAPKSSAWGAPRSWAELTSRGGRAGGGVGARLGNSSSALNDGVNPGACAGTVTGANTPACSIASAVASSIVTETTPNTNANSQASSAVTSPVLMSASAMLVPPLSIHEPQAGGANRAPGGAHNVRQKMGLEAALVESHLQFRAPVTLPRGLVNTGNLCFANSILQALVFCAPFYNLLITIGKELPHDFANRTPLIDATIQFVREFPVIGSVDSTAQELVSASEPFAPEYIYEAMRLKKRFDAMRRGHQEDAEEFLGFFLDSLHEELLYAIQRANAKLAANGILSKMSVAEKTLNGLSGFSDEQLADMGLGLASRDDASSDISEREVVRPVSPSEEGWMEVGQKGKTSFTRTTSTSDSPITHIFGGKLRSVLRTPGAKDSVTLEPYQPLQLDIQPARVHTIEDALRNLTEPETIPGVYSPSRDAIVDATKQVFIESLPPVLVLHLKRFVYDEIGGVQKDSKEIGYDTVLDVASEVISPTRRADTITRYRLFGVVYHHGRYATGGHYTVDVLRQDSQQWVHIDDTNISPIQVDQVRRVKQRDSNDFVQRGPSSASGHEGLAYLLFYKREELAESATVREGDALRNPAKVNGHGHMYTKPSFKQAAKAFAPKQATQSPKAAPVTPADVAFGPTLSATAVPGAKPRPPGAPPPKKGAPRSKVKVQS</sequence>
<feature type="region of interest" description="Disordered" evidence="7">
    <location>
        <begin position="77"/>
        <end position="122"/>
    </location>
</feature>
<feature type="compositionally biased region" description="Basic and acidic residues" evidence="7">
    <location>
        <begin position="562"/>
        <end position="574"/>
    </location>
</feature>
<dbReference type="CDD" id="cd02257">
    <property type="entry name" value="Peptidase_C19"/>
    <property type="match status" value="1"/>
</dbReference>
<evidence type="ECO:0000256" key="2">
    <source>
        <dbReference type="ARBA" id="ARBA00022670"/>
    </source>
</evidence>
<evidence type="ECO:0000313" key="10">
    <source>
        <dbReference type="Proteomes" id="UP000027361"/>
    </source>
</evidence>
<proteinExistence type="inferred from homology"/>
<dbReference type="EMBL" id="JMSN01000008">
    <property type="protein sequence ID" value="KDN52574.1"/>
    <property type="molecule type" value="Genomic_DNA"/>
</dbReference>
<feature type="region of interest" description="Disordered" evidence="7">
    <location>
        <begin position="562"/>
        <end position="602"/>
    </location>
</feature>
<dbReference type="InterPro" id="IPR001394">
    <property type="entry name" value="Peptidase_C19_UCH"/>
</dbReference>
<dbReference type="GO" id="GO:0005634">
    <property type="term" value="C:nucleus"/>
    <property type="evidence" value="ECO:0007669"/>
    <property type="project" value="TreeGrafter"/>
</dbReference>
<protein>
    <recommendedName>
        <fullName evidence="6">Ubiquitin carboxyl-terminal hydrolase</fullName>
        <ecNumber evidence="6">3.4.19.12</ecNumber>
    </recommendedName>
</protein>
<dbReference type="PROSITE" id="PS00973">
    <property type="entry name" value="USP_2"/>
    <property type="match status" value="1"/>
</dbReference>
<dbReference type="PROSITE" id="PS50235">
    <property type="entry name" value="USP_3"/>
    <property type="match status" value="1"/>
</dbReference>
<dbReference type="AlphaFoldDB" id="A0A066WNJ3"/>
<evidence type="ECO:0000256" key="5">
    <source>
        <dbReference type="ARBA" id="ARBA00022807"/>
    </source>
</evidence>
<dbReference type="OrthoDB" id="429671at2759"/>
<organism evidence="9 10">
    <name type="scientific">Tilletiaria anomala (strain ATCC 24038 / CBS 436.72 / UBC 951)</name>
    <dbReference type="NCBI Taxonomy" id="1037660"/>
    <lineage>
        <taxon>Eukaryota</taxon>
        <taxon>Fungi</taxon>
        <taxon>Dikarya</taxon>
        <taxon>Basidiomycota</taxon>
        <taxon>Ustilaginomycotina</taxon>
        <taxon>Exobasidiomycetes</taxon>
        <taxon>Georgefischeriales</taxon>
        <taxon>Tilletiariaceae</taxon>
        <taxon>Tilletiaria</taxon>
    </lineage>
</organism>
<feature type="region of interest" description="Disordered" evidence="7">
    <location>
        <begin position="189"/>
        <end position="259"/>
    </location>
</feature>
<keyword evidence="5 6" id="KW-0788">Thiol protease</keyword>
<keyword evidence="10" id="KW-1185">Reference proteome</keyword>
<dbReference type="InterPro" id="IPR018200">
    <property type="entry name" value="USP_CS"/>
</dbReference>
<dbReference type="GeneID" id="25262801"/>
<dbReference type="GO" id="GO:0004843">
    <property type="term" value="F:cysteine-type deubiquitinase activity"/>
    <property type="evidence" value="ECO:0007669"/>
    <property type="project" value="UniProtKB-UniRule"/>
</dbReference>
<dbReference type="InterPro" id="IPR050164">
    <property type="entry name" value="Peptidase_C19"/>
</dbReference>
<feature type="region of interest" description="Disordered" evidence="7">
    <location>
        <begin position="1"/>
        <end position="34"/>
    </location>
</feature>
<evidence type="ECO:0000256" key="7">
    <source>
        <dbReference type="SAM" id="MobiDB-lite"/>
    </source>
</evidence>
<evidence type="ECO:0000313" key="9">
    <source>
        <dbReference type="EMBL" id="KDN52574.1"/>
    </source>
</evidence>
<feature type="compositionally biased region" description="Polar residues" evidence="7">
    <location>
        <begin position="211"/>
        <end position="226"/>
    </location>
</feature>
<dbReference type="GO" id="GO:0005829">
    <property type="term" value="C:cytosol"/>
    <property type="evidence" value="ECO:0007669"/>
    <property type="project" value="TreeGrafter"/>
</dbReference>
<evidence type="ECO:0000256" key="4">
    <source>
        <dbReference type="ARBA" id="ARBA00022801"/>
    </source>
</evidence>
<accession>A0A066WNJ3</accession>
<evidence type="ECO:0000259" key="8">
    <source>
        <dbReference type="PROSITE" id="PS50235"/>
    </source>
</evidence>
<feature type="compositionally biased region" description="Basic and acidic residues" evidence="7">
    <location>
        <begin position="189"/>
        <end position="203"/>
    </location>
</feature>
<dbReference type="InterPro" id="IPR038765">
    <property type="entry name" value="Papain-like_cys_pep_sf"/>
</dbReference>
<feature type="compositionally biased region" description="Low complexity" evidence="7">
    <location>
        <begin position="1"/>
        <end position="11"/>
    </location>
</feature>
<comment type="caution">
    <text evidence="9">The sequence shown here is derived from an EMBL/GenBank/DDBJ whole genome shotgun (WGS) entry which is preliminary data.</text>
</comment>